<comment type="similarity">
    <text evidence="10">Belongs to the TRAFAC class YlqF/YawG GTPase family. RsgA subfamily.</text>
</comment>
<dbReference type="InterPro" id="IPR030378">
    <property type="entry name" value="G_CP_dom"/>
</dbReference>
<keyword evidence="1 10" id="KW-0963">Cytoplasm</keyword>
<dbReference type="Gene3D" id="3.40.50.300">
    <property type="entry name" value="P-loop containing nucleotide triphosphate hydrolases"/>
    <property type="match status" value="1"/>
</dbReference>
<dbReference type="Proteomes" id="UP000198972">
    <property type="component" value="Unassembled WGS sequence"/>
</dbReference>
<dbReference type="InterPro" id="IPR010914">
    <property type="entry name" value="RsgA_GTPase_dom"/>
</dbReference>
<dbReference type="GO" id="GO:0046872">
    <property type="term" value="F:metal ion binding"/>
    <property type="evidence" value="ECO:0007669"/>
    <property type="project" value="UniProtKB-KW"/>
</dbReference>
<dbReference type="GO" id="GO:0003924">
    <property type="term" value="F:GTPase activity"/>
    <property type="evidence" value="ECO:0007669"/>
    <property type="project" value="UniProtKB-UniRule"/>
</dbReference>
<feature type="binding site" evidence="10">
    <location>
        <position position="294"/>
    </location>
    <ligand>
        <name>Zn(2+)</name>
        <dbReference type="ChEBI" id="CHEBI:29105"/>
    </ligand>
</feature>
<dbReference type="GO" id="GO:0005737">
    <property type="term" value="C:cytoplasm"/>
    <property type="evidence" value="ECO:0007669"/>
    <property type="project" value="UniProtKB-SubCell"/>
</dbReference>
<feature type="binding site" evidence="10">
    <location>
        <begin position="203"/>
        <end position="211"/>
    </location>
    <ligand>
        <name>GTP</name>
        <dbReference type="ChEBI" id="CHEBI:37565"/>
    </ligand>
</feature>
<evidence type="ECO:0000259" key="12">
    <source>
        <dbReference type="PROSITE" id="PS51721"/>
    </source>
</evidence>
<evidence type="ECO:0000256" key="4">
    <source>
        <dbReference type="ARBA" id="ARBA00022730"/>
    </source>
</evidence>
<evidence type="ECO:0000256" key="5">
    <source>
        <dbReference type="ARBA" id="ARBA00022741"/>
    </source>
</evidence>
<evidence type="ECO:0000313" key="13">
    <source>
        <dbReference type="EMBL" id="SDF22695.1"/>
    </source>
</evidence>
<comment type="function">
    <text evidence="10">One of several proteins that assist in the late maturation steps of the functional core of the 30S ribosomal subunit. Helps release RbfA from mature subunits. May play a role in the assembly of ribosomal proteins into the subunit. Circularly permuted GTPase that catalyzes slow GTP hydrolysis, GTPase activity is stimulated by the 30S ribosomal subunit.</text>
</comment>
<keyword evidence="3 10" id="KW-0479">Metal-binding</keyword>
<feature type="domain" description="CP-type G" evidence="12">
    <location>
        <begin position="104"/>
        <end position="260"/>
    </location>
</feature>
<dbReference type="STRING" id="670482.SAMN04488542_107109"/>
<feature type="binding site" evidence="10">
    <location>
        <position position="281"/>
    </location>
    <ligand>
        <name>Zn(2+)</name>
        <dbReference type="ChEBI" id="CHEBI:29105"/>
    </ligand>
</feature>
<feature type="domain" description="EngC GTPase" evidence="11">
    <location>
        <begin position="112"/>
        <end position="258"/>
    </location>
</feature>
<dbReference type="EC" id="3.6.1.-" evidence="10"/>
<dbReference type="PROSITE" id="PS50936">
    <property type="entry name" value="ENGC_GTPASE"/>
    <property type="match status" value="1"/>
</dbReference>
<feature type="binding site" evidence="10">
    <location>
        <position position="286"/>
    </location>
    <ligand>
        <name>Zn(2+)</name>
        <dbReference type="ChEBI" id="CHEBI:29105"/>
    </ligand>
</feature>
<comment type="subcellular location">
    <subcellularLocation>
        <location evidence="10">Cytoplasm</location>
    </subcellularLocation>
</comment>
<evidence type="ECO:0000256" key="3">
    <source>
        <dbReference type="ARBA" id="ARBA00022723"/>
    </source>
</evidence>
<dbReference type="HAMAP" id="MF_01820">
    <property type="entry name" value="GTPase_RsgA"/>
    <property type="match status" value="1"/>
</dbReference>
<dbReference type="CDD" id="cd01854">
    <property type="entry name" value="YjeQ_EngC"/>
    <property type="match status" value="1"/>
</dbReference>
<dbReference type="NCBIfam" id="TIGR00157">
    <property type="entry name" value="ribosome small subunit-dependent GTPase A"/>
    <property type="match status" value="1"/>
</dbReference>
<sequence length="361" mass="40187">MTTINMNNVGLTERFIQESSHYKNLRIGRISSQYKDLYKVITENGEFTAEVSGKFRYEAKQLSDYPAVGDFVMLDRVDDSEGHIIIHHVLSRNTAFERKAAGTSNDVQVVATNMDMVFICMALNNDYNLRRLERYLSIAWDSGATPVVVLTKSDLCEDVQARFDEVSAVAIGVDVLVTTGLSEDGFLRIKEYMESGKTFAFIGSSGVGKSTLINRLMGTSVMVTSETRNDDKGRHTTTRRELLMLPEGGIIIDTPGMRELGIESADLSRSFSDIDSLALQCKFADCSHQNEPKCAVQQAIKDGQLSAERLESYIKLKKEAKYAGLNSRQIEAEKILTIFGGTKGIKAVRNYAKSKQAKRNK</sequence>
<dbReference type="PANTHER" id="PTHR32120">
    <property type="entry name" value="SMALL RIBOSOMAL SUBUNIT BIOGENESIS GTPASE RSGA"/>
    <property type="match status" value="1"/>
</dbReference>
<dbReference type="PANTHER" id="PTHR32120:SF10">
    <property type="entry name" value="SMALL RIBOSOMAL SUBUNIT BIOGENESIS GTPASE RSGA"/>
    <property type="match status" value="1"/>
</dbReference>
<keyword evidence="4 10" id="KW-0699">rRNA-binding</keyword>
<evidence type="ECO:0000256" key="7">
    <source>
        <dbReference type="ARBA" id="ARBA00022833"/>
    </source>
</evidence>
<dbReference type="SUPFAM" id="SSF50249">
    <property type="entry name" value="Nucleic acid-binding proteins"/>
    <property type="match status" value="1"/>
</dbReference>
<evidence type="ECO:0000256" key="10">
    <source>
        <dbReference type="HAMAP-Rule" id="MF_01820"/>
    </source>
</evidence>
<organism evidence="13 14">
    <name type="scientific">Fontibacillus panacisegetis</name>
    <dbReference type="NCBI Taxonomy" id="670482"/>
    <lineage>
        <taxon>Bacteria</taxon>
        <taxon>Bacillati</taxon>
        <taxon>Bacillota</taxon>
        <taxon>Bacilli</taxon>
        <taxon>Bacillales</taxon>
        <taxon>Paenibacillaceae</taxon>
        <taxon>Fontibacillus</taxon>
    </lineage>
</organism>
<dbReference type="GO" id="GO:0019843">
    <property type="term" value="F:rRNA binding"/>
    <property type="evidence" value="ECO:0007669"/>
    <property type="project" value="UniProtKB-KW"/>
</dbReference>
<evidence type="ECO:0000259" key="11">
    <source>
        <dbReference type="PROSITE" id="PS50936"/>
    </source>
</evidence>
<protein>
    <recommendedName>
        <fullName evidence="10">Small ribosomal subunit biogenesis GTPase RsgA</fullName>
        <ecNumber evidence="10">3.6.1.-</ecNumber>
    </recommendedName>
</protein>
<dbReference type="InterPro" id="IPR012340">
    <property type="entry name" value="NA-bd_OB-fold"/>
</dbReference>
<dbReference type="InterPro" id="IPR004881">
    <property type="entry name" value="Ribosome_biogen_GTPase_RsgA"/>
</dbReference>
<keyword evidence="5 10" id="KW-0547">Nucleotide-binding</keyword>
<keyword evidence="14" id="KW-1185">Reference proteome</keyword>
<dbReference type="EMBL" id="FNBG01000007">
    <property type="protein sequence ID" value="SDF22695.1"/>
    <property type="molecule type" value="Genomic_DNA"/>
</dbReference>
<gene>
    <name evidence="10" type="primary">rsgA</name>
    <name evidence="13" type="ORF">SAMN04488542_107109</name>
</gene>
<keyword evidence="7 10" id="KW-0862">Zinc</keyword>
<dbReference type="PROSITE" id="PS51721">
    <property type="entry name" value="G_CP"/>
    <property type="match status" value="1"/>
</dbReference>
<evidence type="ECO:0000313" key="14">
    <source>
        <dbReference type="Proteomes" id="UP000198972"/>
    </source>
</evidence>
<feature type="binding site" evidence="10">
    <location>
        <position position="288"/>
    </location>
    <ligand>
        <name>Zn(2+)</name>
        <dbReference type="ChEBI" id="CHEBI:29105"/>
    </ligand>
</feature>
<dbReference type="Gene3D" id="1.10.40.50">
    <property type="entry name" value="Probable gtpase engc, domain 3"/>
    <property type="match status" value="1"/>
</dbReference>
<reference evidence="13 14" key="1">
    <citation type="submission" date="2016-10" db="EMBL/GenBank/DDBJ databases">
        <authorList>
            <person name="de Groot N.N."/>
        </authorList>
    </citation>
    <scope>NUCLEOTIDE SEQUENCE [LARGE SCALE GENOMIC DNA]</scope>
    <source>
        <strain evidence="13 14">DSM 28129</strain>
    </source>
</reference>
<dbReference type="GO" id="GO:0042274">
    <property type="term" value="P:ribosomal small subunit biogenesis"/>
    <property type="evidence" value="ECO:0007669"/>
    <property type="project" value="UniProtKB-UniRule"/>
</dbReference>
<keyword evidence="8 10" id="KW-0694">RNA-binding</keyword>
<keyword evidence="6 10" id="KW-0378">Hydrolase</keyword>
<evidence type="ECO:0000256" key="6">
    <source>
        <dbReference type="ARBA" id="ARBA00022801"/>
    </source>
</evidence>
<keyword evidence="9 10" id="KW-0342">GTP-binding</keyword>
<evidence type="ECO:0000256" key="9">
    <source>
        <dbReference type="ARBA" id="ARBA00023134"/>
    </source>
</evidence>
<comment type="cofactor">
    <cofactor evidence="10">
        <name>Zn(2+)</name>
        <dbReference type="ChEBI" id="CHEBI:29105"/>
    </cofactor>
    <text evidence="10">Binds 1 zinc ion per subunit.</text>
</comment>
<evidence type="ECO:0000256" key="8">
    <source>
        <dbReference type="ARBA" id="ARBA00022884"/>
    </source>
</evidence>
<keyword evidence="2 10" id="KW-0690">Ribosome biogenesis</keyword>
<accession>A0A1G7JCR9</accession>
<name>A0A1G7JCR9_9BACL</name>
<evidence type="ECO:0000256" key="2">
    <source>
        <dbReference type="ARBA" id="ARBA00022517"/>
    </source>
</evidence>
<dbReference type="SUPFAM" id="SSF52540">
    <property type="entry name" value="P-loop containing nucleoside triphosphate hydrolases"/>
    <property type="match status" value="1"/>
</dbReference>
<dbReference type="RefSeq" id="WP_091228457.1">
    <property type="nucleotide sequence ID" value="NZ_FNBG01000007.1"/>
</dbReference>
<comment type="subunit">
    <text evidence="10">Monomer. Associates with 30S ribosomal subunit, binds 16S rRNA.</text>
</comment>
<dbReference type="Pfam" id="PF03193">
    <property type="entry name" value="RsgA_GTPase"/>
    <property type="match status" value="1"/>
</dbReference>
<dbReference type="GO" id="GO:0005525">
    <property type="term" value="F:GTP binding"/>
    <property type="evidence" value="ECO:0007669"/>
    <property type="project" value="UniProtKB-UniRule"/>
</dbReference>
<feature type="binding site" evidence="10">
    <location>
        <begin position="151"/>
        <end position="154"/>
    </location>
    <ligand>
        <name>GTP</name>
        <dbReference type="ChEBI" id="CHEBI:37565"/>
    </ligand>
</feature>
<dbReference type="Gene3D" id="2.40.50.140">
    <property type="entry name" value="Nucleic acid-binding proteins"/>
    <property type="match status" value="1"/>
</dbReference>
<dbReference type="InterPro" id="IPR027417">
    <property type="entry name" value="P-loop_NTPase"/>
</dbReference>
<evidence type="ECO:0000256" key="1">
    <source>
        <dbReference type="ARBA" id="ARBA00022490"/>
    </source>
</evidence>
<dbReference type="OrthoDB" id="9809485at2"/>
<dbReference type="AlphaFoldDB" id="A0A1G7JCR9"/>
<proteinExistence type="inferred from homology"/>